<dbReference type="Pfam" id="PF01814">
    <property type="entry name" value="Hemerythrin"/>
    <property type="match status" value="1"/>
</dbReference>
<evidence type="ECO:0000313" key="2">
    <source>
        <dbReference type="EMBL" id="TCS82493.1"/>
    </source>
</evidence>
<dbReference type="EMBL" id="SMAB01000009">
    <property type="protein sequence ID" value="TCS82493.1"/>
    <property type="molecule type" value="Genomic_DNA"/>
</dbReference>
<protein>
    <submittedName>
        <fullName evidence="2">Hemerythrin-like domain-containing protein</fullName>
    </submittedName>
</protein>
<gene>
    <name evidence="2" type="ORF">EDD72_10962</name>
</gene>
<keyword evidence="3" id="KW-1185">Reference proteome</keyword>
<dbReference type="OrthoDB" id="9792554at2"/>
<dbReference type="Gene3D" id="1.20.120.520">
    <property type="entry name" value="nmb1532 protein domain like"/>
    <property type="match status" value="1"/>
</dbReference>
<reference evidence="2 3" key="1">
    <citation type="submission" date="2019-03" db="EMBL/GenBank/DDBJ databases">
        <title>Genomic Encyclopedia of Type Strains, Phase IV (KMG-IV): sequencing the most valuable type-strain genomes for metagenomic binning, comparative biology and taxonomic classification.</title>
        <authorList>
            <person name="Goeker M."/>
        </authorList>
    </citation>
    <scope>NUCLEOTIDE SEQUENCE [LARGE SCALE GENOMIC DNA]</scope>
    <source>
        <strain evidence="2 3">DSM 23802</strain>
    </source>
</reference>
<dbReference type="RefSeq" id="WP_132768822.1">
    <property type="nucleotide sequence ID" value="NZ_SMAB01000009.1"/>
</dbReference>
<dbReference type="InterPro" id="IPR012312">
    <property type="entry name" value="Hemerythrin-like"/>
</dbReference>
<dbReference type="PANTHER" id="PTHR39966:SF3">
    <property type="entry name" value="DUF438 DOMAIN-CONTAINING PROTEIN"/>
    <property type="match status" value="1"/>
</dbReference>
<dbReference type="PANTHER" id="PTHR39966">
    <property type="entry name" value="BLL2471 PROTEIN-RELATED"/>
    <property type="match status" value="1"/>
</dbReference>
<evidence type="ECO:0000313" key="3">
    <source>
        <dbReference type="Proteomes" id="UP000295788"/>
    </source>
</evidence>
<accession>A0A4R3KH84</accession>
<organism evidence="2 3">
    <name type="scientific">Tepidibacillus fermentans</name>
    <dbReference type="NCBI Taxonomy" id="1281767"/>
    <lineage>
        <taxon>Bacteria</taxon>
        <taxon>Bacillati</taxon>
        <taxon>Bacillota</taxon>
        <taxon>Bacilli</taxon>
        <taxon>Bacillales</taxon>
        <taxon>Bacillaceae</taxon>
        <taxon>Tepidibacillus</taxon>
    </lineage>
</organism>
<proteinExistence type="predicted"/>
<evidence type="ECO:0000259" key="1">
    <source>
        <dbReference type="Pfam" id="PF01814"/>
    </source>
</evidence>
<dbReference type="AlphaFoldDB" id="A0A4R3KH84"/>
<dbReference type="GO" id="GO:0005886">
    <property type="term" value="C:plasma membrane"/>
    <property type="evidence" value="ECO:0007669"/>
    <property type="project" value="TreeGrafter"/>
</dbReference>
<comment type="caution">
    <text evidence="2">The sequence shown here is derived from an EMBL/GenBank/DDBJ whole genome shotgun (WGS) entry which is preliminary data.</text>
</comment>
<dbReference type="Proteomes" id="UP000295788">
    <property type="component" value="Unassembled WGS sequence"/>
</dbReference>
<sequence length="161" mass="18456">MNGLLEVFYDDHEHALAQLNQLEKYLEYIKKNGEAEKVRIQLISFSKFLEIALDIHFVQEEEALFPLLVQKIGPNGPVMVMEMEHGDLRESQKALKALLTKEELDKEAILEHGGRILSVLREHIAKENQVLFPLSERVLTEEEWKQAEKIAGEIALGQKLA</sequence>
<name>A0A4R3KH84_9BACI</name>
<feature type="domain" description="Hemerythrin-like" evidence="1">
    <location>
        <begin position="5"/>
        <end position="134"/>
    </location>
</feature>